<gene>
    <name evidence="1" type="ORF">ACE5LO_27225</name>
</gene>
<dbReference type="RefSeq" id="WP_375523051.1">
    <property type="nucleotide sequence ID" value="NZ_JBHIRY010000059.1"/>
</dbReference>
<reference evidence="1 2" key="1">
    <citation type="submission" date="2024-09" db="EMBL/GenBank/DDBJ databases">
        <title>Paenibacillus zeirhizospherea sp. nov., isolated from surface of the maize (Zea mays) roots in a horticulture field, Hungary.</title>
        <authorList>
            <person name="Marton D."/>
            <person name="Farkas M."/>
            <person name="Bedics A."/>
            <person name="Toth E."/>
            <person name="Tancsics A."/>
            <person name="Boka K."/>
            <person name="Marati G."/>
            <person name="Kriszt B."/>
            <person name="Cserhati M."/>
        </authorList>
    </citation>
    <scope>NUCLEOTIDE SEQUENCE [LARGE SCALE GENOMIC DNA]</scope>
    <source>
        <strain evidence="1 2">JCM 18446</strain>
    </source>
</reference>
<keyword evidence="2" id="KW-1185">Reference proteome</keyword>
<evidence type="ECO:0000313" key="1">
    <source>
        <dbReference type="EMBL" id="MFB5764054.1"/>
    </source>
</evidence>
<comment type="caution">
    <text evidence="1">The sequence shown here is derived from an EMBL/GenBank/DDBJ whole genome shotgun (WGS) entry which is preliminary data.</text>
</comment>
<organism evidence="1 2">
    <name type="scientific">Paenibacillus medicaginis</name>
    <dbReference type="NCBI Taxonomy" id="1470560"/>
    <lineage>
        <taxon>Bacteria</taxon>
        <taxon>Bacillati</taxon>
        <taxon>Bacillota</taxon>
        <taxon>Bacilli</taxon>
        <taxon>Bacillales</taxon>
        <taxon>Paenibacillaceae</taxon>
        <taxon>Paenibacillus</taxon>
    </lineage>
</organism>
<sequence length="74" mass="8480">MSNVIPFPSKKSNSVEAKETSSLERAMAAMENRLGVSIWDYLHFTGDPEKTSDIVERNMKLETLRERTRSIYGE</sequence>
<accession>A0ABV5C965</accession>
<evidence type="ECO:0000313" key="2">
    <source>
        <dbReference type="Proteomes" id="UP001580430"/>
    </source>
</evidence>
<name>A0ABV5C965_9BACL</name>
<protein>
    <submittedName>
        <fullName evidence="1">Uncharacterized protein</fullName>
    </submittedName>
</protein>
<proteinExistence type="predicted"/>
<dbReference type="Proteomes" id="UP001580430">
    <property type="component" value="Unassembled WGS sequence"/>
</dbReference>
<dbReference type="EMBL" id="JBHIRY010000059">
    <property type="protein sequence ID" value="MFB5764054.1"/>
    <property type="molecule type" value="Genomic_DNA"/>
</dbReference>